<protein>
    <recommendedName>
        <fullName evidence="3">MarR family transcriptional regulator</fullName>
    </recommendedName>
</protein>
<proteinExistence type="predicted"/>
<comment type="caution">
    <text evidence="1">The sequence shown here is derived from an EMBL/GenBank/DDBJ whole genome shotgun (WGS) entry which is preliminary data.</text>
</comment>
<sequence length="159" mass="17942">MNFYRPVMTITEYSRDQLASQPIGYWSGIANEITVGSIRAALAEEELTQPHWWILNHVAGAPEQWNRDALTAKLSRFDRQDTDFEAVYADLHARGWIVEPQGRLALTDAGEAGRRRAAARNRKVHERMHEGVATDDFVTALNVLRRMIANLGGDSDLPQ</sequence>
<evidence type="ECO:0000313" key="2">
    <source>
        <dbReference type="Proteomes" id="UP001500466"/>
    </source>
</evidence>
<dbReference type="Proteomes" id="UP001500466">
    <property type="component" value="Unassembled WGS sequence"/>
</dbReference>
<accession>A0ABP9HH48</accession>
<dbReference type="InterPro" id="IPR036390">
    <property type="entry name" value="WH_DNA-bd_sf"/>
</dbReference>
<evidence type="ECO:0008006" key="3">
    <source>
        <dbReference type="Google" id="ProtNLM"/>
    </source>
</evidence>
<dbReference type="SUPFAM" id="SSF46785">
    <property type="entry name" value="Winged helix' DNA-binding domain"/>
    <property type="match status" value="1"/>
</dbReference>
<name>A0ABP9HH48_9ACTN</name>
<reference evidence="2" key="1">
    <citation type="journal article" date="2019" name="Int. J. Syst. Evol. Microbiol.">
        <title>The Global Catalogue of Microorganisms (GCM) 10K type strain sequencing project: providing services to taxonomists for standard genome sequencing and annotation.</title>
        <authorList>
            <consortium name="The Broad Institute Genomics Platform"/>
            <consortium name="The Broad Institute Genome Sequencing Center for Infectious Disease"/>
            <person name="Wu L."/>
            <person name="Ma J."/>
        </authorList>
    </citation>
    <scope>NUCLEOTIDE SEQUENCE [LARGE SCALE GENOMIC DNA]</scope>
    <source>
        <strain evidence="2">JCM 17986</strain>
    </source>
</reference>
<evidence type="ECO:0000313" key="1">
    <source>
        <dbReference type="EMBL" id="GAA4970866.1"/>
    </source>
</evidence>
<dbReference type="InterPro" id="IPR036388">
    <property type="entry name" value="WH-like_DNA-bd_sf"/>
</dbReference>
<keyword evidence="2" id="KW-1185">Reference proteome</keyword>
<dbReference type="EMBL" id="BAABHS010000013">
    <property type="protein sequence ID" value="GAA4970866.1"/>
    <property type="molecule type" value="Genomic_DNA"/>
</dbReference>
<gene>
    <name evidence="1" type="ORF">GCM10023205_40700</name>
</gene>
<organism evidence="1 2">
    <name type="scientific">Yinghuangia aomiensis</name>
    <dbReference type="NCBI Taxonomy" id="676205"/>
    <lineage>
        <taxon>Bacteria</taxon>
        <taxon>Bacillati</taxon>
        <taxon>Actinomycetota</taxon>
        <taxon>Actinomycetes</taxon>
        <taxon>Kitasatosporales</taxon>
        <taxon>Streptomycetaceae</taxon>
        <taxon>Yinghuangia</taxon>
    </lineage>
</organism>
<dbReference type="Gene3D" id="1.10.10.10">
    <property type="entry name" value="Winged helix-like DNA-binding domain superfamily/Winged helix DNA-binding domain"/>
    <property type="match status" value="1"/>
</dbReference>